<evidence type="ECO:0000313" key="2">
    <source>
        <dbReference type="EMBL" id="XFO72424.1"/>
    </source>
</evidence>
<protein>
    <recommendedName>
        <fullName evidence="1">PAS domain-containing protein</fullName>
    </recommendedName>
</protein>
<dbReference type="CDD" id="cd00130">
    <property type="entry name" value="PAS"/>
    <property type="match status" value="1"/>
</dbReference>
<evidence type="ECO:0000259" key="1">
    <source>
        <dbReference type="PROSITE" id="PS50112"/>
    </source>
</evidence>
<feature type="domain" description="PAS" evidence="1">
    <location>
        <begin position="74"/>
        <end position="119"/>
    </location>
</feature>
<gene>
    <name evidence="2" type="ORF">SPACI_024760</name>
</gene>
<dbReference type="InterPro" id="IPR013767">
    <property type="entry name" value="PAS_fold"/>
</dbReference>
<dbReference type="Proteomes" id="UP000216052">
    <property type="component" value="Chromosome"/>
</dbReference>
<dbReference type="Pfam" id="PF00989">
    <property type="entry name" value="PAS"/>
    <property type="match status" value="1"/>
</dbReference>
<name>A0ABZ3J218_SPOA4</name>
<dbReference type="PROSITE" id="PS50112">
    <property type="entry name" value="PAS"/>
    <property type="match status" value="1"/>
</dbReference>
<dbReference type="InterPro" id="IPR035965">
    <property type="entry name" value="PAS-like_dom_sf"/>
</dbReference>
<reference evidence="2" key="1">
    <citation type="submission" date="2024-05" db="EMBL/GenBank/DDBJ databases">
        <title>Isolation and characterization of Sporomusa carbonis sp. nov., a carboxydotrophic hydrogenogen in the genus of Sporomusa isolated from a charcoal burning pile.</title>
        <authorList>
            <person name="Boeer T."/>
            <person name="Rosenbaum F."/>
            <person name="Eysell L."/>
            <person name="Mueller V."/>
            <person name="Daniel R."/>
            <person name="Poehlein A."/>
        </authorList>
    </citation>
    <scope>NUCLEOTIDE SEQUENCE [LARGE SCALE GENOMIC DNA]</scope>
    <source>
        <strain evidence="2">DSM 3132</strain>
    </source>
</reference>
<dbReference type="SMART" id="SM00091">
    <property type="entry name" value="PAS"/>
    <property type="match status" value="1"/>
</dbReference>
<proteinExistence type="predicted"/>
<dbReference type="EMBL" id="CP155571">
    <property type="protein sequence ID" value="XFO72424.1"/>
    <property type="molecule type" value="Genomic_DNA"/>
</dbReference>
<dbReference type="InterPro" id="IPR010524">
    <property type="entry name" value="Sig_transdc_resp-reg_PrpR_N"/>
</dbReference>
<dbReference type="InterPro" id="IPR000014">
    <property type="entry name" value="PAS"/>
</dbReference>
<organism evidence="2 3">
    <name type="scientific">Sporomusa acidovorans (strain ATCC 49682 / DSM 3132 / Mol)</name>
    <dbReference type="NCBI Taxonomy" id="1123286"/>
    <lineage>
        <taxon>Bacteria</taxon>
        <taxon>Bacillati</taxon>
        <taxon>Bacillota</taxon>
        <taxon>Negativicutes</taxon>
        <taxon>Selenomonadales</taxon>
        <taxon>Sporomusaceae</taxon>
        <taxon>Sporomusa</taxon>
    </lineage>
</organism>
<dbReference type="Gene3D" id="3.30.450.20">
    <property type="entry name" value="PAS domain"/>
    <property type="match status" value="1"/>
</dbReference>
<dbReference type="SUPFAM" id="SSF159800">
    <property type="entry name" value="PrpR receptor domain-like"/>
    <property type="match status" value="1"/>
</dbReference>
<dbReference type="NCBIfam" id="TIGR00229">
    <property type="entry name" value="sensory_box"/>
    <property type="match status" value="1"/>
</dbReference>
<dbReference type="Pfam" id="PF06506">
    <property type="entry name" value="PrpR_N"/>
    <property type="match status" value="1"/>
</dbReference>
<dbReference type="SUPFAM" id="SSF55785">
    <property type="entry name" value="PYP-like sensor domain (PAS domain)"/>
    <property type="match status" value="1"/>
</dbReference>
<dbReference type="RefSeq" id="WP_169717009.1">
    <property type="nucleotide sequence ID" value="NZ_CP155571.1"/>
</dbReference>
<evidence type="ECO:0000313" key="3">
    <source>
        <dbReference type="Proteomes" id="UP000216052"/>
    </source>
</evidence>
<sequence length="149" mass="16455">MEAVEVNNEDDAEPILAKLKDKSINTIIGGVMSSRIAHRLGMRSLFIKTGREAIYSALKEAKRVAAVRRREKERAEQFRTILDYSDEGIIAVDVQGKINLMNRAAIQITNLRDEAIGGKLSVTLPKLALDKVLATGESEIGDLHTINNQ</sequence>
<keyword evidence="3" id="KW-1185">Reference proteome</keyword>
<accession>A0ABZ3J218</accession>
<dbReference type="Gene3D" id="3.40.50.10660">
    <property type="entry name" value="PrpR receptor domain-like"/>
    <property type="match status" value="1"/>
</dbReference>